<evidence type="ECO:0000313" key="1">
    <source>
        <dbReference type="EMBL" id="OAD19952.1"/>
    </source>
</evidence>
<accession>A0A176RW02</accession>
<sequence>MSSETNNLVFSKPSGVRCSLSLILSTILIKTSNDFCFLPKSGYLSKKGMTL</sequence>
<organism evidence="1 2">
    <name type="scientific">Candidatus Thiomargarita nelsonii</name>
    <dbReference type="NCBI Taxonomy" id="1003181"/>
    <lineage>
        <taxon>Bacteria</taxon>
        <taxon>Pseudomonadati</taxon>
        <taxon>Pseudomonadota</taxon>
        <taxon>Gammaproteobacteria</taxon>
        <taxon>Thiotrichales</taxon>
        <taxon>Thiotrichaceae</taxon>
        <taxon>Thiomargarita</taxon>
    </lineage>
</organism>
<protein>
    <submittedName>
        <fullName evidence="1">Uncharacterized protein</fullName>
    </submittedName>
</protein>
<dbReference type="EMBL" id="LUTY01002599">
    <property type="protein sequence ID" value="OAD19952.1"/>
    <property type="molecule type" value="Genomic_DNA"/>
</dbReference>
<evidence type="ECO:0000313" key="2">
    <source>
        <dbReference type="Proteomes" id="UP000076962"/>
    </source>
</evidence>
<name>A0A176RW02_9GAMM</name>
<dbReference type="AlphaFoldDB" id="A0A176RW02"/>
<dbReference type="Proteomes" id="UP000076962">
    <property type="component" value="Unassembled WGS sequence"/>
</dbReference>
<comment type="caution">
    <text evidence="1">The sequence shown here is derived from an EMBL/GenBank/DDBJ whole genome shotgun (WGS) entry which is preliminary data.</text>
</comment>
<gene>
    <name evidence="1" type="ORF">THIOM_004373</name>
</gene>
<reference evidence="1 2" key="1">
    <citation type="submission" date="2016-05" db="EMBL/GenBank/DDBJ databases">
        <title>Single-cell genome of chain-forming Candidatus Thiomargarita nelsonii and comparison to other large sulfur-oxidizing bacteria.</title>
        <authorList>
            <person name="Winkel M."/>
            <person name="Salman V."/>
            <person name="Woyke T."/>
            <person name="Schulz-Vogt H."/>
            <person name="Richter M."/>
            <person name="Flood B."/>
            <person name="Bailey J."/>
            <person name="Amann R."/>
            <person name="Mussmann M."/>
        </authorList>
    </citation>
    <scope>NUCLEOTIDE SEQUENCE [LARGE SCALE GENOMIC DNA]</scope>
    <source>
        <strain evidence="1 2">THI036</strain>
    </source>
</reference>
<keyword evidence="2" id="KW-1185">Reference proteome</keyword>
<proteinExistence type="predicted"/>